<feature type="transmembrane region" description="Helical" evidence="1">
    <location>
        <begin position="179"/>
        <end position="197"/>
    </location>
</feature>
<proteinExistence type="predicted"/>
<dbReference type="Proteomes" id="UP000238312">
    <property type="component" value="Unassembled WGS sequence"/>
</dbReference>
<feature type="transmembrane region" description="Helical" evidence="1">
    <location>
        <begin position="32"/>
        <end position="49"/>
    </location>
</feature>
<dbReference type="AlphaFoldDB" id="A0A2T0N0I0"/>
<organism evidence="2 3">
    <name type="scientific">Nonomuraea fuscirosea</name>
    <dbReference type="NCBI Taxonomy" id="1291556"/>
    <lineage>
        <taxon>Bacteria</taxon>
        <taxon>Bacillati</taxon>
        <taxon>Actinomycetota</taxon>
        <taxon>Actinomycetes</taxon>
        <taxon>Streptosporangiales</taxon>
        <taxon>Streptosporangiaceae</taxon>
        <taxon>Nonomuraea</taxon>
    </lineage>
</organism>
<name>A0A2T0N0I0_9ACTN</name>
<feature type="transmembrane region" description="Helical" evidence="1">
    <location>
        <begin position="227"/>
        <end position="246"/>
    </location>
</feature>
<keyword evidence="3" id="KW-1185">Reference proteome</keyword>
<gene>
    <name evidence="2" type="ORF">B0I32_10745</name>
</gene>
<dbReference type="EMBL" id="PVNG01000007">
    <property type="protein sequence ID" value="PRX65285.1"/>
    <property type="molecule type" value="Genomic_DNA"/>
</dbReference>
<dbReference type="OrthoDB" id="3297477at2"/>
<evidence type="ECO:0000313" key="2">
    <source>
        <dbReference type="EMBL" id="PRX65285.1"/>
    </source>
</evidence>
<sequence length="251" mass="25538">MTAAPVRDHLRPLGLRDAVAAELIKLLTVRSTWWFAGGLAGLLLLMAVLDSGGGTASARSLTVGLTAVSYFGQYVVAAFGLLVITSELATRSVTVTFAATPSRGRVMIAKAVVTGVAGLVLGAAATALGVGTAAVRHGELPRVLGAAAEQVAATGVYLGLLAVVSLGVGALVRRSAGALTCMVLLLLVVPEVLHLAAERLDAPFLDTFAGWTPAQAGWRLMSGEWEYALVLGGWAVAAVGAGIGVLRSRDA</sequence>
<keyword evidence="1" id="KW-1133">Transmembrane helix</keyword>
<comment type="caution">
    <text evidence="2">The sequence shown here is derived from an EMBL/GenBank/DDBJ whole genome shotgun (WGS) entry which is preliminary data.</text>
</comment>
<feature type="transmembrane region" description="Helical" evidence="1">
    <location>
        <begin position="151"/>
        <end position="172"/>
    </location>
</feature>
<feature type="transmembrane region" description="Helical" evidence="1">
    <location>
        <begin position="106"/>
        <end position="131"/>
    </location>
</feature>
<reference evidence="2 3" key="1">
    <citation type="submission" date="2018-03" db="EMBL/GenBank/DDBJ databases">
        <title>Genomic Encyclopedia of Type Strains, Phase III (KMG-III): the genomes of soil and plant-associated and newly described type strains.</title>
        <authorList>
            <person name="Whitman W."/>
        </authorList>
    </citation>
    <scope>NUCLEOTIDE SEQUENCE [LARGE SCALE GENOMIC DNA]</scope>
    <source>
        <strain evidence="2 3">CGMCC 4.7104</strain>
    </source>
</reference>
<keyword evidence="1" id="KW-0472">Membrane</keyword>
<feature type="transmembrane region" description="Helical" evidence="1">
    <location>
        <begin position="61"/>
        <end position="85"/>
    </location>
</feature>
<accession>A0A2T0N0I0</accession>
<protein>
    <submittedName>
        <fullName evidence="2">ABC-2 type transport system permease protein</fullName>
    </submittedName>
</protein>
<keyword evidence="1" id="KW-0812">Transmembrane</keyword>
<evidence type="ECO:0000256" key="1">
    <source>
        <dbReference type="SAM" id="Phobius"/>
    </source>
</evidence>
<evidence type="ECO:0000313" key="3">
    <source>
        <dbReference type="Proteomes" id="UP000238312"/>
    </source>
</evidence>
<dbReference type="RefSeq" id="WP_106240314.1">
    <property type="nucleotide sequence ID" value="NZ_PVNG01000007.1"/>
</dbReference>